<reference evidence="7 8" key="1">
    <citation type="journal article" date="2015" name="Plant Cell">
        <title>Oil accumulation by the oleaginous diatom Fistulifera solaris as revealed by the genome and transcriptome.</title>
        <authorList>
            <person name="Tanaka T."/>
            <person name="Maeda Y."/>
            <person name="Veluchamy A."/>
            <person name="Tanaka M."/>
            <person name="Abida H."/>
            <person name="Marechal E."/>
            <person name="Bowler C."/>
            <person name="Muto M."/>
            <person name="Sunaga Y."/>
            <person name="Tanaka M."/>
            <person name="Yoshino T."/>
            <person name="Taniguchi T."/>
            <person name="Fukuda Y."/>
            <person name="Nemoto M."/>
            <person name="Matsumoto M."/>
            <person name="Wong P.S."/>
            <person name="Aburatani S."/>
            <person name="Fujibuchi W."/>
        </authorList>
    </citation>
    <scope>NUCLEOTIDE SEQUENCE [LARGE SCALE GENOMIC DNA]</scope>
    <source>
        <strain evidence="7 8">JPCC DA0580</strain>
    </source>
</reference>
<keyword evidence="8" id="KW-1185">Reference proteome</keyword>
<dbReference type="PANTHER" id="PTHR10015:SF206">
    <property type="entry name" value="HSF-TYPE DNA-BINDING DOMAIN-CONTAINING PROTEIN"/>
    <property type="match status" value="1"/>
</dbReference>
<evidence type="ECO:0000256" key="2">
    <source>
        <dbReference type="ARBA" id="ARBA00023125"/>
    </source>
</evidence>
<dbReference type="InterPro" id="IPR036390">
    <property type="entry name" value="WH_DNA-bd_sf"/>
</dbReference>
<dbReference type="PANTHER" id="PTHR10015">
    <property type="entry name" value="HEAT SHOCK TRANSCRIPTION FACTOR"/>
    <property type="match status" value="1"/>
</dbReference>
<keyword evidence="2" id="KW-0238">DNA-binding</keyword>
<evidence type="ECO:0000313" key="8">
    <source>
        <dbReference type="Proteomes" id="UP000198406"/>
    </source>
</evidence>
<dbReference type="GO" id="GO:0043565">
    <property type="term" value="F:sequence-specific DNA binding"/>
    <property type="evidence" value="ECO:0007669"/>
    <property type="project" value="InterPro"/>
</dbReference>
<dbReference type="InterPro" id="IPR036388">
    <property type="entry name" value="WH-like_DNA-bd_sf"/>
</dbReference>
<dbReference type="EMBL" id="BDSP01000011">
    <property type="protein sequence ID" value="GAX09661.1"/>
    <property type="molecule type" value="Genomic_DNA"/>
</dbReference>
<proteinExistence type="inferred from homology"/>
<feature type="domain" description="HSF-type DNA-binding" evidence="6">
    <location>
        <begin position="171"/>
        <end position="270"/>
    </location>
</feature>
<dbReference type="Pfam" id="PF00447">
    <property type="entry name" value="HSF_DNA-bind"/>
    <property type="match status" value="1"/>
</dbReference>
<evidence type="ECO:0000259" key="6">
    <source>
        <dbReference type="SMART" id="SM00415"/>
    </source>
</evidence>
<dbReference type="Gene3D" id="1.10.10.10">
    <property type="entry name" value="Winged helix-like DNA-binding domain superfamily/Winged helix DNA-binding domain"/>
    <property type="match status" value="1"/>
</dbReference>
<evidence type="ECO:0000256" key="3">
    <source>
        <dbReference type="ARBA" id="ARBA00023242"/>
    </source>
</evidence>
<feature type="region of interest" description="Disordered" evidence="5">
    <location>
        <begin position="273"/>
        <end position="294"/>
    </location>
</feature>
<evidence type="ECO:0000256" key="4">
    <source>
        <dbReference type="RuleBase" id="RU004020"/>
    </source>
</evidence>
<dbReference type="AlphaFoldDB" id="A0A1Z5J797"/>
<dbReference type="GO" id="GO:0005634">
    <property type="term" value="C:nucleus"/>
    <property type="evidence" value="ECO:0007669"/>
    <property type="project" value="UniProtKB-SubCell"/>
</dbReference>
<dbReference type="Proteomes" id="UP000198406">
    <property type="component" value="Unassembled WGS sequence"/>
</dbReference>
<gene>
    <name evidence="7" type="ORF">FisN_19Lh128</name>
</gene>
<name>A0A1Z5J797_FISSO</name>
<comment type="similarity">
    <text evidence="4">Belongs to the HSF family.</text>
</comment>
<sequence>MDIRNNISAELSALLNRNAGMLPVQSYLGLGGSESLGLSSANPNMSSILASLVLQQQAEERQKALLIHQLALLGADSNGLASLAARSPVDALALLLQRQQPQNFPIENSSLDRLAALRAATIPDPGVGVSSLPNHAGDLANVLQAQHLREQQDSGSILHKATPAEIKRKGRSGSFPQKLHQILQELERQEGGREIASFLPHGKAFAIHKPRDFVKTIMPKYFRMSRFSSFQRQLNLYDFQRITEGRGKGAYYHDLFVKDKPMLASMMKRNKIKGVKNQDDISHDDEEEDEEKKI</sequence>
<comment type="caution">
    <text evidence="7">The sequence shown here is derived from an EMBL/GenBank/DDBJ whole genome shotgun (WGS) entry which is preliminary data.</text>
</comment>
<dbReference type="SUPFAM" id="SSF46785">
    <property type="entry name" value="Winged helix' DNA-binding domain"/>
    <property type="match status" value="1"/>
</dbReference>
<organism evidence="7 8">
    <name type="scientific">Fistulifera solaris</name>
    <name type="common">Oleaginous diatom</name>
    <dbReference type="NCBI Taxonomy" id="1519565"/>
    <lineage>
        <taxon>Eukaryota</taxon>
        <taxon>Sar</taxon>
        <taxon>Stramenopiles</taxon>
        <taxon>Ochrophyta</taxon>
        <taxon>Bacillariophyta</taxon>
        <taxon>Bacillariophyceae</taxon>
        <taxon>Bacillariophycidae</taxon>
        <taxon>Naviculales</taxon>
        <taxon>Naviculaceae</taxon>
        <taxon>Fistulifera</taxon>
    </lineage>
</organism>
<dbReference type="InParanoid" id="A0A1Z5J797"/>
<protein>
    <recommendedName>
        <fullName evidence="6">HSF-type DNA-binding domain-containing protein</fullName>
    </recommendedName>
</protein>
<feature type="compositionally biased region" description="Acidic residues" evidence="5">
    <location>
        <begin position="282"/>
        <end position="294"/>
    </location>
</feature>
<evidence type="ECO:0000313" key="7">
    <source>
        <dbReference type="EMBL" id="GAX09661.1"/>
    </source>
</evidence>
<dbReference type="FunFam" id="1.10.10.10:FF:000479">
    <property type="entry name" value="Predicted protein"/>
    <property type="match status" value="1"/>
</dbReference>
<dbReference type="SMART" id="SM00415">
    <property type="entry name" value="HSF"/>
    <property type="match status" value="1"/>
</dbReference>
<keyword evidence="3" id="KW-0539">Nucleus</keyword>
<dbReference type="OrthoDB" id="60033at2759"/>
<dbReference type="GO" id="GO:0003700">
    <property type="term" value="F:DNA-binding transcription factor activity"/>
    <property type="evidence" value="ECO:0007669"/>
    <property type="project" value="InterPro"/>
</dbReference>
<comment type="subcellular location">
    <subcellularLocation>
        <location evidence="1">Nucleus</location>
    </subcellularLocation>
</comment>
<dbReference type="InterPro" id="IPR000232">
    <property type="entry name" value="HSF_DNA-bd"/>
</dbReference>
<evidence type="ECO:0000256" key="1">
    <source>
        <dbReference type="ARBA" id="ARBA00004123"/>
    </source>
</evidence>
<evidence type="ECO:0000256" key="5">
    <source>
        <dbReference type="SAM" id="MobiDB-lite"/>
    </source>
</evidence>
<accession>A0A1Z5J797</accession>